<dbReference type="GO" id="GO:0005524">
    <property type="term" value="F:ATP binding"/>
    <property type="evidence" value="ECO:0007669"/>
    <property type="project" value="UniProtKB-KW"/>
</dbReference>
<evidence type="ECO:0000256" key="5">
    <source>
        <dbReference type="ARBA" id="ARBA00024227"/>
    </source>
</evidence>
<dbReference type="PANTHER" id="PTHR12835">
    <property type="entry name" value="BIOTIN PROTEIN LIGASE"/>
    <property type="match status" value="1"/>
</dbReference>
<dbReference type="Pfam" id="PF02237">
    <property type="entry name" value="BPL_C"/>
    <property type="match status" value="1"/>
</dbReference>
<dbReference type="Gene3D" id="2.30.30.100">
    <property type="match status" value="1"/>
</dbReference>
<dbReference type="CDD" id="cd16442">
    <property type="entry name" value="BPL"/>
    <property type="match status" value="1"/>
</dbReference>
<dbReference type="GO" id="GO:0004077">
    <property type="term" value="F:biotin--[biotin carboxyl-carrier protein] ligase activity"/>
    <property type="evidence" value="ECO:0007669"/>
    <property type="project" value="UniProtKB-EC"/>
</dbReference>
<dbReference type="GO" id="GO:0005737">
    <property type="term" value="C:cytoplasm"/>
    <property type="evidence" value="ECO:0007669"/>
    <property type="project" value="TreeGrafter"/>
</dbReference>
<dbReference type="PROSITE" id="PS51733">
    <property type="entry name" value="BPL_LPL_CATALYTIC"/>
    <property type="match status" value="1"/>
</dbReference>
<dbReference type="Proteomes" id="UP000316429">
    <property type="component" value="Unassembled WGS sequence"/>
</dbReference>
<dbReference type="SUPFAM" id="SSF50037">
    <property type="entry name" value="C-terminal domain of transcriptional repressors"/>
    <property type="match status" value="1"/>
</dbReference>
<reference evidence="8 9" key="1">
    <citation type="submission" date="2019-06" db="EMBL/GenBank/DDBJ databases">
        <title>Rhizobium sp. CL12 isolated from roots of soybean.</title>
        <authorList>
            <person name="Wang C."/>
        </authorList>
    </citation>
    <scope>NUCLEOTIDE SEQUENCE [LARGE SCALE GENOMIC DNA]</scope>
    <source>
        <strain evidence="8 9">CL12</strain>
    </source>
</reference>
<keyword evidence="3" id="KW-0067">ATP-binding</keyword>
<evidence type="ECO:0000256" key="2">
    <source>
        <dbReference type="ARBA" id="ARBA00022741"/>
    </source>
</evidence>
<dbReference type="PANTHER" id="PTHR12835:SF5">
    <property type="entry name" value="BIOTIN--PROTEIN LIGASE"/>
    <property type="match status" value="1"/>
</dbReference>
<feature type="domain" description="BPL/LPL catalytic" evidence="7">
    <location>
        <begin position="16"/>
        <end position="190"/>
    </location>
</feature>
<evidence type="ECO:0000256" key="4">
    <source>
        <dbReference type="ARBA" id="ARBA00023267"/>
    </source>
</evidence>
<dbReference type="EC" id="6.3.4.15" evidence="5"/>
<evidence type="ECO:0000313" key="8">
    <source>
        <dbReference type="EMBL" id="TPP10724.1"/>
    </source>
</evidence>
<comment type="caution">
    <text evidence="8">The sequence shown here is derived from an EMBL/GenBank/DDBJ whole genome shotgun (WGS) entry which is preliminary data.</text>
</comment>
<evidence type="ECO:0000256" key="6">
    <source>
        <dbReference type="ARBA" id="ARBA00047846"/>
    </source>
</evidence>
<evidence type="ECO:0000259" key="7">
    <source>
        <dbReference type="PROSITE" id="PS51733"/>
    </source>
</evidence>
<accession>A0A504U6P9</accession>
<evidence type="ECO:0000256" key="1">
    <source>
        <dbReference type="ARBA" id="ARBA00022598"/>
    </source>
</evidence>
<dbReference type="Gene3D" id="3.30.930.10">
    <property type="entry name" value="Bira Bifunctional Protein, Domain 2"/>
    <property type="match status" value="1"/>
</dbReference>
<sequence length="254" mass="27367">MSGVGKARRISIDDFRHVPLDEVSSTNTEALARARAGDSGFLWITAERQTGGRGRRGREWVSERGNLYSSLLLVDFAPTEELSSLPLAVALAVHETIVSVMPPGSATVDIKWPNDVLIDRRKTSGILLEAERLQDGRMALVIGIGINIRARPDLAQYPVTSLADQGVSISPQELFARLYVAMADALSVWDRGRGIAEIVARWRRVACGIGEKITVNLPDRSISGIFSGIDDKGLLLLDSAAGTLSIAAGDVFFG</sequence>
<comment type="catalytic activity">
    <reaction evidence="6">
        <text>biotin + L-lysyl-[protein] + ATP = N(6)-biotinyl-L-lysyl-[protein] + AMP + diphosphate + H(+)</text>
        <dbReference type="Rhea" id="RHEA:11756"/>
        <dbReference type="Rhea" id="RHEA-COMP:9752"/>
        <dbReference type="Rhea" id="RHEA-COMP:10505"/>
        <dbReference type="ChEBI" id="CHEBI:15378"/>
        <dbReference type="ChEBI" id="CHEBI:29969"/>
        <dbReference type="ChEBI" id="CHEBI:30616"/>
        <dbReference type="ChEBI" id="CHEBI:33019"/>
        <dbReference type="ChEBI" id="CHEBI:57586"/>
        <dbReference type="ChEBI" id="CHEBI:83144"/>
        <dbReference type="ChEBI" id="CHEBI:456215"/>
        <dbReference type="EC" id="6.3.4.15"/>
    </reaction>
</comment>
<keyword evidence="9" id="KW-1185">Reference proteome</keyword>
<keyword evidence="4" id="KW-0092">Biotin</keyword>
<dbReference type="Pfam" id="PF03099">
    <property type="entry name" value="BPL_LplA_LipB"/>
    <property type="match status" value="1"/>
</dbReference>
<dbReference type="NCBIfam" id="TIGR00121">
    <property type="entry name" value="birA_ligase"/>
    <property type="match status" value="1"/>
</dbReference>
<dbReference type="RefSeq" id="WP_140827046.1">
    <property type="nucleotide sequence ID" value="NZ_VFYP01000001.1"/>
</dbReference>
<organism evidence="8 9">
    <name type="scientific">Rhizobium glycinendophyticum</name>
    <dbReference type="NCBI Taxonomy" id="2589807"/>
    <lineage>
        <taxon>Bacteria</taxon>
        <taxon>Pseudomonadati</taxon>
        <taxon>Pseudomonadota</taxon>
        <taxon>Alphaproteobacteria</taxon>
        <taxon>Hyphomicrobiales</taxon>
        <taxon>Rhizobiaceae</taxon>
        <taxon>Rhizobium/Agrobacterium group</taxon>
        <taxon>Rhizobium</taxon>
    </lineage>
</organism>
<dbReference type="AlphaFoldDB" id="A0A504U6P9"/>
<dbReference type="InterPro" id="IPR004408">
    <property type="entry name" value="Biotin_CoA_COase_ligase"/>
</dbReference>
<name>A0A504U6P9_9HYPH</name>
<dbReference type="OrthoDB" id="9807064at2"/>
<dbReference type="InterPro" id="IPR004143">
    <property type="entry name" value="BPL_LPL_catalytic"/>
</dbReference>
<protein>
    <recommendedName>
        <fullName evidence="5">biotin--[biotin carboxyl-carrier protein] ligase</fullName>
        <ecNumber evidence="5">6.3.4.15</ecNumber>
    </recommendedName>
</protein>
<evidence type="ECO:0000256" key="3">
    <source>
        <dbReference type="ARBA" id="ARBA00022840"/>
    </source>
</evidence>
<dbReference type="SUPFAM" id="SSF55681">
    <property type="entry name" value="Class II aaRS and biotin synthetases"/>
    <property type="match status" value="1"/>
</dbReference>
<keyword evidence="1 8" id="KW-0436">Ligase</keyword>
<keyword evidence="2" id="KW-0547">Nucleotide-binding</keyword>
<proteinExistence type="predicted"/>
<dbReference type="InterPro" id="IPR008988">
    <property type="entry name" value="Transcriptional_repressor_C"/>
</dbReference>
<dbReference type="InterPro" id="IPR003142">
    <property type="entry name" value="BPL_C"/>
</dbReference>
<gene>
    <name evidence="8" type="ORF">FJQ55_07750</name>
</gene>
<dbReference type="InterPro" id="IPR045864">
    <property type="entry name" value="aa-tRNA-synth_II/BPL/LPL"/>
</dbReference>
<dbReference type="EMBL" id="VFYP01000001">
    <property type="protein sequence ID" value="TPP10724.1"/>
    <property type="molecule type" value="Genomic_DNA"/>
</dbReference>
<evidence type="ECO:0000313" key="9">
    <source>
        <dbReference type="Proteomes" id="UP000316429"/>
    </source>
</evidence>